<dbReference type="Proteomes" id="UP000247609">
    <property type="component" value="Unassembled WGS sequence"/>
</dbReference>
<evidence type="ECO:0000259" key="3">
    <source>
        <dbReference type="Pfam" id="PF22807"/>
    </source>
</evidence>
<name>A0A318Q670_9PROT</name>
<dbReference type="EMBL" id="NOXG01000015">
    <property type="protein sequence ID" value="PYD75077.1"/>
    <property type="molecule type" value="Genomic_DNA"/>
</dbReference>
<dbReference type="PANTHER" id="PTHR33546">
    <property type="entry name" value="LARGE, MULTIFUNCTIONAL SECRETED PROTEIN-RELATED"/>
    <property type="match status" value="1"/>
</dbReference>
<dbReference type="Pfam" id="PF22807">
    <property type="entry name" value="TrAA12"/>
    <property type="match status" value="2"/>
</dbReference>
<reference evidence="4 5" key="1">
    <citation type="submission" date="2017-07" db="EMBL/GenBank/DDBJ databases">
        <title>A draft genome sequence of Komagataeibacter sp. T5K1.</title>
        <authorList>
            <person name="Skraban J."/>
            <person name="Cleenwerck I."/>
            <person name="Vandamme P."/>
            <person name="Trcek J."/>
        </authorList>
    </citation>
    <scope>NUCLEOTIDE SEQUENCE [LARGE SCALE GENOMIC DNA]</scope>
    <source>
        <strain evidence="4 5">T5K1</strain>
    </source>
</reference>
<dbReference type="AlphaFoldDB" id="A0A318Q670"/>
<dbReference type="InterPro" id="IPR054539">
    <property type="entry name" value="Beta-prop_PDH"/>
</dbReference>
<evidence type="ECO:0000256" key="2">
    <source>
        <dbReference type="SAM" id="Phobius"/>
    </source>
</evidence>
<comment type="caution">
    <text evidence="4">The sequence shown here is derived from an EMBL/GenBank/DDBJ whole genome shotgun (WGS) entry which is preliminary data.</text>
</comment>
<dbReference type="Gene3D" id="2.120.10.30">
    <property type="entry name" value="TolB, C-terminal domain"/>
    <property type="match status" value="1"/>
</dbReference>
<dbReference type="SUPFAM" id="SSF50952">
    <property type="entry name" value="Soluble quinoprotein glucose dehydrogenase"/>
    <property type="match status" value="1"/>
</dbReference>
<dbReference type="InterPro" id="IPR011042">
    <property type="entry name" value="6-blade_b-propeller_TolB-like"/>
</dbReference>
<feature type="transmembrane region" description="Helical" evidence="2">
    <location>
        <begin position="7"/>
        <end position="27"/>
    </location>
</feature>
<feature type="domain" description="Pyrroloquinoline quinone-dependent pyranose dehydrogenase beta-propeller" evidence="3">
    <location>
        <begin position="334"/>
        <end position="442"/>
    </location>
</feature>
<gene>
    <name evidence="4" type="ORF">CFR71_11320</name>
</gene>
<protein>
    <submittedName>
        <fullName evidence="4">L-sorbosone dehydrogenase</fullName>
    </submittedName>
</protein>
<evidence type="ECO:0000313" key="4">
    <source>
        <dbReference type="EMBL" id="PYD75077.1"/>
    </source>
</evidence>
<dbReference type="PANTHER" id="PTHR33546:SF1">
    <property type="entry name" value="LARGE, MULTIFUNCTIONAL SECRETED PROTEIN"/>
    <property type="match status" value="1"/>
</dbReference>
<feature type="region of interest" description="Disordered" evidence="1">
    <location>
        <begin position="441"/>
        <end position="471"/>
    </location>
</feature>
<sequence>MKTGYRFYLTGAVVGIVVIGLAGWRIVVHPEQASLPVTAGIGPHPALPAPNQTLMPTVNIATPVGWHDGSHPVVAPGLSVESYATGLDHPRWLYRLPNGDILVAESNSPGTDVRTLKSRVARFIQGQVGAGEKSPNRIILLRDTKGDGHADMRTVFLDGLYSPFGMALVGNDLYVANANALMRFPYHDGETRITEPGVKVVDLPAGYNHHWTKNVIASPDGKQLYITVGSNSNVADNGMDAEKGRAAIYQYDLASGTMREYATGLRNPNGLGWEPTTGALWVAVNERDEIGSDIVPDYITAVKEGAFYGWPYSYYGQHVDVRVQPRRPDLVARAIAPDYALGPHTASLGIAFSGGSLLPEDWRQGLFVAQHGSWNRLPKSGYRVIYVPFVDGHPSGTPKDVLTGFLTPDEKHVHGRPVGLTLDRDGALLVADDVGNTVWRVTGTQPAQPPAPAASPDTAPDAAPGASPATE</sequence>
<feature type="compositionally biased region" description="Low complexity" evidence="1">
    <location>
        <begin position="454"/>
        <end position="471"/>
    </location>
</feature>
<evidence type="ECO:0000256" key="1">
    <source>
        <dbReference type="SAM" id="MobiDB-lite"/>
    </source>
</evidence>
<feature type="domain" description="Pyrroloquinoline quinone-dependent pyranose dehydrogenase beta-propeller" evidence="3">
    <location>
        <begin position="165"/>
        <end position="291"/>
    </location>
</feature>
<dbReference type="InterPro" id="IPR011041">
    <property type="entry name" value="Quinoprot_gluc/sorb_DH_b-prop"/>
</dbReference>
<keyword evidence="2" id="KW-0472">Membrane</keyword>
<organism evidence="4 5">
    <name type="scientific">Novacetimonas pomaceti</name>
    <dbReference type="NCBI Taxonomy" id="2021998"/>
    <lineage>
        <taxon>Bacteria</taxon>
        <taxon>Pseudomonadati</taxon>
        <taxon>Pseudomonadota</taxon>
        <taxon>Alphaproteobacteria</taxon>
        <taxon>Acetobacterales</taxon>
        <taxon>Acetobacteraceae</taxon>
        <taxon>Novacetimonas</taxon>
    </lineage>
</organism>
<accession>A0A318Q670</accession>
<keyword evidence="2" id="KW-1133">Transmembrane helix</keyword>
<evidence type="ECO:0000313" key="5">
    <source>
        <dbReference type="Proteomes" id="UP000247609"/>
    </source>
</evidence>
<keyword evidence="2" id="KW-0812">Transmembrane</keyword>
<dbReference type="RefSeq" id="WP_110531183.1">
    <property type="nucleotide sequence ID" value="NZ_NOXG01000015.1"/>
</dbReference>
<proteinExistence type="predicted"/>